<keyword evidence="1" id="KW-0560">Oxidoreductase</keyword>
<dbReference type="SUPFAM" id="SSF51905">
    <property type="entry name" value="FAD/NAD(P)-binding domain"/>
    <property type="match status" value="1"/>
</dbReference>
<reference evidence="5" key="1">
    <citation type="journal article" date="2019" name="Int. J. Syst. Evol. Microbiol.">
        <title>The Global Catalogue of Microorganisms (GCM) 10K type strain sequencing project: providing services to taxonomists for standard genome sequencing and annotation.</title>
        <authorList>
            <consortium name="The Broad Institute Genomics Platform"/>
            <consortium name="The Broad Institute Genome Sequencing Center for Infectious Disease"/>
            <person name="Wu L."/>
            <person name="Ma J."/>
        </authorList>
    </citation>
    <scope>NUCLEOTIDE SEQUENCE [LARGE SCALE GENOMIC DNA]</scope>
    <source>
        <strain evidence="5">JCM 17342</strain>
    </source>
</reference>
<dbReference type="PANTHER" id="PTHR43476:SF5">
    <property type="entry name" value="FAD-DEPENDENT MONOOXYGENASE"/>
    <property type="match status" value="1"/>
</dbReference>
<gene>
    <name evidence="4" type="ORF">GCM10022247_66030</name>
</gene>
<keyword evidence="5" id="KW-1185">Reference proteome</keyword>
<feature type="domain" description="FAD-binding" evidence="3">
    <location>
        <begin position="13"/>
        <end position="358"/>
    </location>
</feature>
<evidence type="ECO:0000313" key="4">
    <source>
        <dbReference type="EMBL" id="GAA4031764.1"/>
    </source>
</evidence>
<evidence type="ECO:0000259" key="3">
    <source>
        <dbReference type="Pfam" id="PF01494"/>
    </source>
</evidence>
<accession>A0ABP7TV58</accession>
<dbReference type="PANTHER" id="PTHR43476">
    <property type="entry name" value="3-(3-HYDROXY-PHENYL)PROPIONATE/3-HYDROXYCINNAMIC ACID HYDROXYLASE"/>
    <property type="match status" value="1"/>
</dbReference>
<dbReference type="InterPro" id="IPR036188">
    <property type="entry name" value="FAD/NAD-bd_sf"/>
</dbReference>
<dbReference type="Proteomes" id="UP001501747">
    <property type="component" value="Unassembled WGS sequence"/>
</dbReference>
<dbReference type="RefSeq" id="WP_344883879.1">
    <property type="nucleotide sequence ID" value="NZ_BAABAL010000020.1"/>
</dbReference>
<dbReference type="EMBL" id="BAABAL010000020">
    <property type="protein sequence ID" value="GAA4031764.1"/>
    <property type="molecule type" value="Genomic_DNA"/>
</dbReference>
<dbReference type="InterPro" id="IPR050631">
    <property type="entry name" value="PheA/TfdB_FAD_monoxygenase"/>
</dbReference>
<dbReference type="Gene3D" id="3.50.50.60">
    <property type="entry name" value="FAD/NAD(P)-binding domain"/>
    <property type="match status" value="2"/>
</dbReference>
<evidence type="ECO:0000256" key="2">
    <source>
        <dbReference type="SAM" id="MobiDB-lite"/>
    </source>
</evidence>
<feature type="region of interest" description="Disordered" evidence="2">
    <location>
        <begin position="402"/>
        <end position="424"/>
    </location>
</feature>
<name>A0ABP7TV58_9PSEU</name>
<protein>
    <submittedName>
        <fullName evidence="4">FAD-dependent oxidoreductase</fullName>
    </submittedName>
</protein>
<dbReference type="PRINTS" id="PR00420">
    <property type="entry name" value="RNGMNOXGNASE"/>
</dbReference>
<sequence length="424" mass="46221">MDATPNTASPEHTDVAVVGAGPAGMLLAYLLARAGSRVTLLETHGDFERRYRGDTLSPATLDLLDRLGLADRLLATVAHTRSTSFRWHTVERTYTLTDYTTASRRHPFYALIPQPAFLGFLAEEAGQYPGFDLRMKARASTLIHDCDGRITGLTYTSGATTHTLTADLVVAADGRASKIRALSGLPSTELGVGNDLLWFDLPRDGDTDPALSGLDIFCSPGRVLAALNQGHRWQLAFTIPTGSYARAREEGVEPVRTELRRHLPWLGDRIDELTSFSQLSLLTVRITRLPRWTRPGLLLIGDAAHVISPVGGSGINHALADAVAAANHLVPALRQREPTAVDTAAKRVQQHRKPVVDAAQRQQSRIEIATQRAMRRGEPRPALPLRLLSRIGAFARWSGRRTNTNVKTPAPAQHVLSPVTAPEL</sequence>
<organism evidence="4 5">
    <name type="scientific">Allokutzneria multivorans</name>
    <dbReference type="NCBI Taxonomy" id="1142134"/>
    <lineage>
        <taxon>Bacteria</taxon>
        <taxon>Bacillati</taxon>
        <taxon>Actinomycetota</taxon>
        <taxon>Actinomycetes</taxon>
        <taxon>Pseudonocardiales</taxon>
        <taxon>Pseudonocardiaceae</taxon>
        <taxon>Allokutzneria</taxon>
    </lineage>
</organism>
<evidence type="ECO:0000313" key="5">
    <source>
        <dbReference type="Proteomes" id="UP001501747"/>
    </source>
</evidence>
<evidence type="ECO:0000256" key="1">
    <source>
        <dbReference type="ARBA" id="ARBA00023002"/>
    </source>
</evidence>
<dbReference type="InterPro" id="IPR002938">
    <property type="entry name" value="FAD-bd"/>
</dbReference>
<dbReference type="Pfam" id="PF01494">
    <property type="entry name" value="FAD_binding_3"/>
    <property type="match status" value="1"/>
</dbReference>
<comment type="caution">
    <text evidence="4">The sequence shown here is derived from an EMBL/GenBank/DDBJ whole genome shotgun (WGS) entry which is preliminary data.</text>
</comment>
<proteinExistence type="predicted"/>